<evidence type="ECO:0000313" key="2">
    <source>
        <dbReference type="EMBL" id="CAG8825461.1"/>
    </source>
</evidence>
<keyword evidence="1" id="KW-0472">Membrane</keyword>
<accession>A0ABN7WB65</accession>
<dbReference type="SUPFAM" id="SSF50965">
    <property type="entry name" value="Galactose oxidase, central domain"/>
    <property type="match status" value="1"/>
</dbReference>
<comment type="caution">
    <text evidence="2">The sequence shown here is derived from an EMBL/GenBank/DDBJ whole genome shotgun (WGS) entry which is preliminary data.</text>
</comment>
<keyword evidence="1" id="KW-0812">Transmembrane</keyword>
<keyword evidence="3" id="KW-1185">Reference proteome</keyword>
<evidence type="ECO:0000256" key="1">
    <source>
        <dbReference type="SAM" id="Phobius"/>
    </source>
</evidence>
<dbReference type="InterPro" id="IPR011043">
    <property type="entry name" value="Gal_Oxase/kelch_b-propeller"/>
</dbReference>
<protein>
    <submittedName>
        <fullName evidence="2">2095_t:CDS:1</fullName>
    </submittedName>
</protein>
<dbReference type="Gene3D" id="2.120.10.80">
    <property type="entry name" value="Kelch-type beta propeller"/>
    <property type="match status" value="1"/>
</dbReference>
<gene>
    <name evidence="2" type="ORF">GMARGA_LOCUS28853</name>
</gene>
<feature type="transmembrane region" description="Helical" evidence="1">
    <location>
        <begin position="164"/>
        <end position="185"/>
    </location>
</feature>
<proteinExistence type="predicted"/>
<reference evidence="2 3" key="1">
    <citation type="submission" date="2021-06" db="EMBL/GenBank/DDBJ databases">
        <authorList>
            <person name="Kallberg Y."/>
            <person name="Tangrot J."/>
            <person name="Rosling A."/>
        </authorList>
    </citation>
    <scope>NUCLEOTIDE SEQUENCE [LARGE SCALE GENOMIC DNA]</scope>
    <source>
        <strain evidence="2 3">120-4 pot B 10/14</strain>
    </source>
</reference>
<feature type="transmembrane region" description="Helical" evidence="1">
    <location>
        <begin position="91"/>
        <end position="111"/>
    </location>
</feature>
<dbReference type="Proteomes" id="UP000789901">
    <property type="component" value="Unassembled WGS sequence"/>
</dbReference>
<dbReference type="InterPro" id="IPR015915">
    <property type="entry name" value="Kelch-typ_b-propeller"/>
</dbReference>
<organism evidence="2 3">
    <name type="scientific">Gigaspora margarita</name>
    <dbReference type="NCBI Taxonomy" id="4874"/>
    <lineage>
        <taxon>Eukaryota</taxon>
        <taxon>Fungi</taxon>
        <taxon>Fungi incertae sedis</taxon>
        <taxon>Mucoromycota</taxon>
        <taxon>Glomeromycotina</taxon>
        <taxon>Glomeromycetes</taxon>
        <taxon>Diversisporales</taxon>
        <taxon>Gigasporaceae</taxon>
        <taxon>Gigaspora</taxon>
    </lineage>
</organism>
<dbReference type="EMBL" id="CAJVQB010037681">
    <property type="protein sequence ID" value="CAG8825461.1"/>
    <property type="molecule type" value="Genomic_DNA"/>
</dbReference>
<name>A0ABN7WB65_GIGMA</name>
<evidence type="ECO:0000313" key="3">
    <source>
        <dbReference type="Proteomes" id="UP000789901"/>
    </source>
</evidence>
<sequence length="204" mass="22047">MYSVALKDNPIFYIGGTGVDVSMSETTLGDPIGLRYGHSAVLNGLILIYGGSEYTGIQAQPNIATLNISAEPYIWKAITTNTTKNAPLQSLMFHSAILYGIYMIVAFGRFVPSQPPPASTQMTLNNNLYIFNTKNYTWVNTFDASNIYGFNSTNSDSISLGAKIGIGIGVVAAVGIMSVLGFLLYKKSRNCKNFPIATPGTEQY</sequence>
<keyword evidence="1" id="KW-1133">Transmembrane helix</keyword>